<comment type="cofactor">
    <cofactor evidence="1">
        <name>Zn(2+)</name>
        <dbReference type="ChEBI" id="CHEBI:29105"/>
    </cofactor>
</comment>
<dbReference type="OMA" id="DQRFFMN"/>
<dbReference type="OrthoDB" id="6475849at2759"/>
<accession>A0A163TJ64</accession>
<dbReference type="PROSITE" id="PS51885">
    <property type="entry name" value="NEPRILYSIN"/>
    <property type="match status" value="1"/>
</dbReference>
<dbReference type="InterPro" id="IPR000718">
    <property type="entry name" value="Peptidase_M13"/>
</dbReference>
<evidence type="ECO:0000256" key="2">
    <source>
        <dbReference type="ARBA" id="ARBA00007357"/>
    </source>
</evidence>
<dbReference type="SUPFAM" id="SSF55486">
    <property type="entry name" value="Metalloproteases ('zincins'), catalytic domain"/>
    <property type="match status" value="1"/>
</dbReference>
<keyword evidence="5" id="KW-0378">Hydrolase</keyword>
<dbReference type="AlphaFoldDB" id="A0A163TJ64"/>
<protein>
    <recommendedName>
        <fullName evidence="12">Peptidase M13 C-terminal domain-containing protein</fullName>
    </recommendedName>
</protein>
<dbReference type="GO" id="GO:0004222">
    <property type="term" value="F:metalloendopeptidase activity"/>
    <property type="evidence" value="ECO:0007669"/>
    <property type="project" value="InterPro"/>
</dbReference>
<gene>
    <name evidence="10" type="primary">ABSGL_11227.1 scaffold 12295</name>
</gene>
<dbReference type="Pfam" id="PF01431">
    <property type="entry name" value="Peptidase_M13"/>
    <property type="match status" value="1"/>
</dbReference>
<evidence type="ECO:0000313" key="11">
    <source>
        <dbReference type="Proteomes" id="UP000078561"/>
    </source>
</evidence>
<organism evidence="10">
    <name type="scientific">Absidia glauca</name>
    <name type="common">Pin mould</name>
    <dbReference type="NCBI Taxonomy" id="4829"/>
    <lineage>
        <taxon>Eukaryota</taxon>
        <taxon>Fungi</taxon>
        <taxon>Fungi incertae sedis</taxon>
        <taxon>Mucoromycota</taxon>
        <taxon>Mucoromycotina</taxon>
        <taxon>Mucoromycetes</taxon>
        <taxon>Mucorales</taxon>
        <taxon>Cunninghamellaceae</taxon>
        <taxon>Absidia</taxon>
    </lineage>
</organism>
<evidence type="ECO:0008006" key="12">
    <source>
        <dbReference type="Google" id="ProtNLM"/>
    </source>
</evidence>
<keyword evidence="4" id="KW-0479">Metal-binding</keyword>
<dbReference type="GO" id="GO:0046872">
    <property type="term" value="F:metal ion binding"/>
    <property type="evidence" value="ECO:0007669"/>
    <property type="project" value="UniProtKB-KW"/>
</dbReference>
<name>A0A163TJ64_ABSGL</name>
<dbReference type="InterPro" id="IPR024079">
    <property type="entry name" value="MetalloPept_cat_dom_sf"/>
</dbReference>
<evidence type="ECO:0000256" key="4">
    <source>
        <dbReference type="ARBA" id="ARBA00022723"/>
    </source>
</evidence>
<dbReference type="GO" id="GO:0003677">
    <property type="term" value="F:DNA binding"/>
    <property type="evidence" value="ECO:0007669"/>
    <property type="project" value="InterPro"/>
</dbReference>
<reference evidence="10" key="1">
    <citation type="submission" date="2016-04" db="EMBL/GenBank/DDBJ databases">
        <authorList>
            <person name="Evans L.H."/>
            <person name="Alamgir A."/>
            <person name="Owens N."/>
            <person name="Weber N.D."/>
            <person name="Virtaneva K."/>
            <person name="Barbian K."/>
            <person name="Babar A."/>
            <person name="Rosenke K."/>
        </authorList>
    </citation>
    <scope>NUCLEOTIDE SEQUENCE [LARGE SCALE GENOMIC DNA]</scope>
    <source>
        <strain evidence="10">CBS 101.48</strain>
    </source>
</reference>
<dbReference type="InterPro" id="IPR038279">
    <property type="entry name" value="Ndc10_dom2_sf"/>
</dbReference>
<dbReference type="InterPro" id="IPR018497">
    <property type="entry name" value="Peptidase_M13_C"/>
</dbReference>
<dbReference type="PANTHER" id="PTHR11733">
    <property type="entry name" value="ZINC METALLOPROTEASE FAMILY M13 NEPRILYSIN-RELATED"/>
    <property type="match status" value="1"/>
</dbReference>
<proteinExistence type="inferred from homology"/>
<evidence type="ECO:0000313" key="10">
    <source>
        <dbReference type="EMBL" id="SAM05352.1"/>
    </source>
</evidence>
<dbReference type="InterPro" id="IPR008753">
    <property type="entry name" value="Peptidase_M13_N"/>
</dbReference>
<feature type="domain" description="Peptidase M13 N-terminal" evidence="9">
    <location>
        <begin position="22"/>
        <end position="387"/>
    </location>
</feature>
<evidence type="ECO:0000256" key="3">
    <source>
        <dbReference type="ARBA" id="ARBA00022670"/>
    </source>
</evidence>
<dbReference type="Gene3D" id="1.10.1380.10">
    <property type="entry name" value="Neutral endopeptidase , domain2"/>
    <property type="match status" value="1"/>
</dbReference>
<dbReference type="Gene3D" id="3.40.390.10">
    <property type="entry name" value="Collagenase (Catalytic Domain)"/>
    <property type="match status" value="1"/>
</dbReference>
<dbReference type="GO" id="GO:0016485">
    <property type="term" value="P:protein processing"/>
    <property type="evidence" value="ECO:0007669"/>
    <property type="project" value="TreeGrafter"/>
</dbReference>
<dbReference type="PANTHER" id="PTHR11733:SF167">
    <property type="entry name" value="FI17812P1-RELATED"/>
    <property type="match status" value="1"/>
</dbReference>
<evidence type="ECO:0000256" key="5">
    <source>
        <dbReference type="ARBA" id="ARBA00022801"/>
    </source>
</evidence>
<dbReference type="EMBL" id="LT554468">
    <property type="protein sequence ID" value="SAM05352.1"/>
    <property type="molecule type" value="Genomic_DNA"/>
</dbReference>
<comment type="similarity">
    <text evidence="2">Belongs to the peptidase M13 family.</text>
</comment>
<dbReference type="Gene3D" id="1.10.443.20">
    <property type="entry name" value="Centromere DNA-binding protein complex CBF3 subunit, domain 2"/>
    <property type="match status" value="1"/>
</dbReference>
<dbReference type="CDD" id="cd08662">
    <property type="entry name" value="M13"/>
    <property type="match status" value="1"/>
</dbReference>
<dbReference type="STRING" id="4829.A0A163TJ64"/>
<dbReference type="InParanoid" id="A0A163TJ64"/>
<evidence type="ECO:0000256" key="1">
    <source>
        <dbReference type="ARBA" id="ARBA00001947"/>
    </source>
</evidence>
<keyword evidence="6" id="KW-0862">Zinc</keyword>
<dbReference type="Proteomes" id="UP000078561">
    <property type="component" value="Unassembled WGS sequence"/>
</dbReference>
<keyword evidence="11" id="KW-1185">Reference proteome</keyword>
<evidence type="ECO:0000256" key="6">
    <source>
        <dbReference type="ARBA" id="ARBA00022833"/>
    </source>
</evidence>
<evidence type="ECO:0000259" key="9">
    <source>
        <dbReference type="Pfam" id="PF05649"/>
    </source>
</evidence>
<dbReference type="Pfam" id="PF05649">
    <property type="entry name" value="Peptidase_M13_N"/>
    <property type="match status" value="1"/>
</dbReference>
<dbReference type="PRINTS" id="PR00786">
    <property type="entry name" value="NEPRILYSIN"/>
</dbReference>
<evidence type="ECO:0000256" key="7">
    <source>
        <dbReference type="ARBA" id="ARBA00023049"/>
    </source>
</evidence>
<evidence type="ECO:0000259" key="8">
    <source>
        <dbReference type="Pfam" id="PF01431"/>
    </source>
</evidence>
<feature type="domain" description="Peptidase M13 C-terminal" evidence="8">
    <location>
        <begin position="452"/>
        <end position="654"/>
    </location>
</feature>
<sequence>MQIGVGNNLSSFIQQPPSLSPSGVGNFLKLRDKNTKVMGDILTGTYEDIVATTSPAIVDDEEKAADEANFGMIKHFFDACMNEPLLDQRGTQPFEAFLSLLQGENTLLDMVAQLELSGVGNPLFAMGVDPDEKNPNQNVVTLMQPSLGLPSKEYFAQEEYISVYRTTMVALAKLALPDLDEAEVNRAVDFETQLAALSSSLEDLQDPLATYNPITLDVLEDRYPFLAWRQLFERLVPGTTPAKIILVTPDYFDKVAAHLSVDPSLVKNYLLLSSVRDMAHLGDSAMNDILQPLNSKLTGRTATPPRLRTCIQRTNDALGEILGHYFVNRVFADHEATSQKVQDLLDTIHDLYADRLGTIAWLDDGTDHATRLKALEKIKKMVIKSMYNTISPDIRSSTSLNRYYGALGPVLHPEAQFENQLAVASWQAKRRWATLNQAVDKNQWFMEPQMVNAYFSPTFNQVVVPAGILQPPFFNIDSDPMSLGGIGVVIGHELTHGFDNSGRLYDGDGFLTQWWSNATMAQFNEKAQCFIDQYNGFSVKGPDGKNHPINGKMTLGENLADNGGISLAYEVLSKQPRLRLSGLDMSPEALFFISFGRVWCEKDRPERAVQKILGDVHSPARVRVNAAVQNMPEFAQTFNCPAGSPMNPTQKCKLVPGIAGTQFEMKIKAHRQAQDWPYSSHRESIGKALSSPGIRPNKRTHINCGSSARMAGNVCANVDQIRRQGRWNNTTINGAYLTNLPRELVRSMAGFPT</sequence>
<dbReference type="GO" id="GO:0005886">
    <property type="term" value="C:plasma membrane"/>
    <property type="evidence" value="ECO:0007669"/>
    <property type="project" value="TreeGrafter"/>
</dbReference>
<dbReference type="InterPro" id="IPR042089">
    <property type="entry name" value="Peptidase_M13_dom_2"/>
</dbReference>
<keyword evidence="7" id="KW-0482">Metalloprotease</keyword>
<keyword evidence="3" id="KW-0645">Protease</keyword>